<comment type="caution">
    <text evidence="2">The sequence shown here is derived from an EMBL/GenBank/DDBJ whole genome shotgun (WGS) entry which is preliminary data.</text>
</comment>
<dbReference type="RefSeq" id="WP_149608022.1">
    <property type="nucleotide sequence ID" value="NZ_VTZD01000023.1"/>
</dbReference>
<dbReference type="EMBL" id="VTZD01000023">
    <property type="protein sequence ID" value="KAA1142158.1"/>
    <property type="molecule type" value="Genomic_DNA"/>
</dbReference>
<dbReference type="Proteomes" id="UP000323297">
    <property type="component" value="Unassembled WGS sequence"/>
</dbReference>
<organism evidence="2 3">
    <name type="scientific">Citrobacter portucalensis</name>
    <dbReference type="NCBI Taxonomy" id="1639133"/>
    <lineage>
        <taxon>Bacteria</taxon>
        <taxon>Pseudomonadati</taxon>
        <taxon>Pseudomonadota</taxon>
        <taxon>Gammaproteobacteria</taxon>
        <taxon>Enterobacterales</taxon>
        <taxon>Enterobacteriaceae</taxon>
        <taxon>Citrobacter</taxon>
        <taxon>Citrobacter freundii complex</taxon>
    </lineage>
</organism>
<keyword evidence="1" id="KW-0472">Membrane</keyword>
<reference evidence="2 3" key="1">
    <citation type="submission" date="2019-08" db="EMBL/GenBank/DDBJ databases">
        <title>Draft genome sequence of Citrobacter portucalensis strain isolated from green turtle.</title>
        <authorList>
            <person name="Fernandes M.R."/>
            <person name="Sellera F.P."/>
            <person name="Goldeberg D.W."/>
            <person name="Costa D.C."/>
            <person name="Lincopan N."/>
        </authorList>
    </citation>
    <scope>NUCLEOTIDE SEQUENCE [LARGE SCALE GENOMIC DNA]</scope>
    <source>
        <strain evidence="2 3">TV06</strain>
    </source>
</reference>
<evidence type="ECO:0000313" key="3">
    <source>
        <dbReference type="Proteomes" id="UP000323297"/>
    </source>
</evidence>
<evidence type="ECO:0000313" key="2">
    <source>
        <dbReference type="EMBL" id="KAA1142158.1"/>
    </source>
</evidence>
<keyword evidence="1" id="KW-0812">Transmembrane</keyword>
<evidence type="ECO:0000256" key="1">
    <source>
        <dbReference type="SAM" id="Phobius"/>
    </source>
</evidence>
<accession>A0A5B0SWA3</accession>
<protein>
    <submittedName>
        <fullName evidence="2">Uncharacterized protein</fullName>
    </submittedName>
</protein>
<dbReference type="AlphaFoldDB" id="A0A5B0SWA3"/>
<keyword evidence="1" id="KW-1133">Transmembrane helix</keyword>
<proteinExistence type="predicted"/>
<name>A0A5B0SWA3_9ENTR</name>
<gene>
    <name evidence="2" type="ORF">D3H66_18425</name>
</gene>
<sequence>MSYYKIILVMIVLIFLSPLLIPWPDKLEYRESDLFDYYFYTDVDIKQAPRISNNYRFEYISPDGSTRETNLIIFRGGDVGIIRNYLTGLGFHLYDYSDNGREELWISNDNRRFTFSIVTNKKKDLVSLIKTMR</sequence>
<feature type="transmembrane region" description="Helical" evidence="1">
    <location>
        <begin position="6"/>
        <end position="23"/>
    </location>
</feature>